<keyword evidence="1" id="KW-1133">Transmembrane helix</keyword>
<evidence type="ECO:0000313" key="2">
    <source>
        <dbReference type="EMBL" id="MBW31670.1"/>
    </source>
</evidence>
<keyword evidence="1" id="KW-0472">Membrane</keyword>
<protein>
    <submittedName>
        <fullName evidence="2">Putative secreted peptide</fullName>
    </submittedName>
</protein>
<evidence type="ECO:0000256" key="1">
    <source>
        <dbReference type="SAM" id="Phobius"/>
    </source>
</evidence>
<feature type="transmembrane region" description="Helical" evidence="1">
    <location>
        <begin position="70"/>
        <end position="87"/>
    </location>
</feature>
<proteinExistence type="predicted"/>
<dbReference type="EMBL" id="GGFM01010919">
    <property type="protein sequence ID" value="MBW31670.1"/>
    <property type="molecule type" value="Transcribed_RNA"/>
</dbReference>
<name>A0A2M3ZT90_9DIPT</name>
<keyword evidence="1" id="KW-0812">Transmembrane</keyword>
<reference evidence="2" key="1">
    <citation type="submission" date="2018-01" db="EMBL/GenBank/DDBJ databases">
        <title>An insight into the sialome of Amazonian anophelines.</title>
        <authorList>
            <person name="Ribeiro J.M."/>
            <person name="Scarpassa V."/>
            <person name="Calvo E."/>
        </authorList>
    </citation>
    <scope>NUCLEOTIDE SEQUENCE</scope>
    <source>
        <tissue evidence="2">Salivary glands</tissue>
    </source>
</reference>
<feature type="transmembrane region" description="Helical" evidence="1">
    <location>
        <begin position="93"/>
        <end position="110"/>
    </location>
</feature>
<dbReference type="AlphaFoldDB" id="A0A2M3ZT90"/>
<organism evidence="2">
    <name type="scientific">Anopheles braziliensis</name>
    <dbReference type="NCBI Taxonomy" id="58242"/>
    <lineage>
        <taxon>Eukaryota</taxon>
        <taxon>Metazoa</taxon>
        <taxon>Ecdysozoa</taxon>
        <taxon>Arthropoda</taxon>
        <taxon>Hexapoda</taxon>
        <taxon>Insecta</taxon>
        <taxon>Pterygota</taxon>
        <taxon>Neoptera</taxon>
        <taxon>Endopterygota</taxon>
        <taxon>Diptera</taxon>
        <taxon>Nematocera</taxon>
        <taxon>Culicoidea</taxon>
        <taxon>Culicidae</taxon>
        <taxon>Anophelinae</taxon>
        <taxon>Anopheles</taxon>
    </lineage>
</organism>
<accession>A0A2M3ZT90</accession>
<sequence>MLRSLGIAMVSKFAVIRSVLSITRASHAKNGIFGYTVYVKCLLPIASIHGERTIHLKYGFMKPSYCHLKNVIFVRYIWTMLCMGALLRNSTKIYCFGVNVWNFSIYLILIQKRSQ</sequence>